<dbReference type="SUPFAM" id="SSF90229">
    <property type="entry name" value="CCCH zinc finger"/>
    <property type="match status" value="1"/>
</dbReference>
<evidence type="ECO:0000313" key="8">
    <source>
        <dbReference type="Proteomes" id="UP000774326"/>
    </source>
</evidence>
<dbReference type="GO" id="GO:0008270">
    <property type="term" value="F:zinc ion binding"/>
    <property type="evidence" value="ECO:0007669"/>
    <property type="project" value="UniProtKB-KW"/>
</dbReference>
<proteinExistence type="predicted"/>
<name>A0A9P8TN27_WICPI</name>
<dbReference type="Pfam" id="PF00642">
    <property type="entry name" value="zf-CCCH"/>
    <property type="match status" value="1"/>
</dbReference>
<keyword evidence="8" id="KW-1185">Reference proteome</keyword>
<keyword evidence="2 4" id="KW-0863">Zinc-finger</keyword>
<evidence type="ECO:0000313" key="7">
    <source>
        <dbReference type="EMBL" id="KAH3684366.1"/>
    </source>
</evidence>
<reference evidence="7" key="2">
    <citation type="submission" date="2021-01" db="EMBL/GenBank/DDBJ databases">
        <authorList>
            <person name="Schikora-Tamarit M.A."/>
        </authorList>
    </citation>
    <scope>NUCLEOTIDE SEQUENCE</scope>
    <source>
        <strain evidence="7">CBS2887</strain>
    </source>
</reference>
<evidence type="ECO:0000259" key="6">
    <source>
        <dbReference type="PROSITE" id="PS50103"/>
    </source>
</evidence>
<feature type="non-terminal residue" evidence="7">
    <location>
        <position position="1"/>
    </location>
</feature>
<dbReference type="EMBL" id="JAEUBG010002558">
    <property type="protein sequence ID" value="KAH3684366.1"/>
    <property type="molecule type" value="Genomic_DNA"/>
</dbReference>
<dbReference type="PANTHER" id="PTHR12681">
    <property type="entry name" value="ZINC FINGER-CONTAINING PROTEIN P48ZNF"/>
    <property type="match status" value="1"/>
</dbReference>
<protein>
    <recommendedName>
        <fullName evidence="6">C3H1-type domain-containing protein</fullName>
    </recommendedName>
</protein>
<dbReference type="PANTHER" id="PTHR12681:SF0">
    <property type="entry name" value="ZINC FINGER CCCH DOMAIN-CONTAINING PROTEIN 15"/>
    <property type="match status" value="1"/>
</dbReference>
<gene>
    <name evidence="7" type="ORF">WICPIJ_004662</name>
</gene>
<evidence type="ECO:0000256" key="5">
    <source>
        <dbReference type="SAM" id="Coils"/>
    </source>
</evidence>
<keyword evidence="5" id="KW-0175">Coiled coil</keyword>
<dbReference type="GO" id="GO:0002181">
    <property type="term" value="P:cytoplasmic translation"/>
    <property type="evidence" value="ECO:0007669"/>
    <property type="project" value="TreeGrafter"/>
</dbReference>
<evidence type="ECO:0000256" key="3">
    <source>
        <dbReference type="ARBA" id="ARBA00022833"/>
    </source>
</evidence>
<dbReference type="SMART" id="SM00356">
    <property type="entry name" value="ZnF_C3H1"/>
    <property type="match status" value="1"/>
</dbReference>
<dbReference type="OrthoDB" id="278280at2759"/>
<dbReference type="GO" id="GO:0005829">
    <property type="term" value="C:cytosol"/>
    <property type="evidence" value="ECO:0007669"/>
    <property type="project" value="TreeGrafter"/>
</dbReference>
<keyword evidence="1 4" id="KW-0479">Metal-binding</keyword>
<feature type="zinc finger region" description="C3H1-type" evidence="4">
    <location>
        <begin position="76"/>
        <end position="103"/>
    </location>
</feature>
<feature type="domain" description="C3H1-type" evidence="6">
    <location>
        <begin position="76"/>
        <end position="103"/>
    </location>
</feature>
<sequence length="104" mass="11455">VQKQLEDKTFGLKNKNKSKKVQQYVNQVTAQAADKKAQAMAKQRAAEKKAAEDAKKEAAKLLQSSIPTQKVPFGVDPKSILCEFFKAGACTRGKNCKFSHDLTV</sequence>
<evidence type="ECO:0000256" key="4">
    <source>
        <dbReference type="PROSITE-ProRule" id="PRU00723"/>
    </source>
</evidence>
<dbReference type="Gene3D" id="4.10.1000.10">
    <property type="entry name" value="Zinc finger, CCCH-type"/>
    <property type="match status" value="1"/>
</dbReference>
<dbReference type="PROSITE" id="PS50103">
    <property type="entry name" value="ZF_C3H1"/>
    <property type="match status" value="1"/>
</dbReference>
<dbReference type="InterPro" id="IPR000571">
    <property type="entry name" value="Znf_CCCH"/>
</dbReference>
<feature type="non-terminal residue" evidence="7">
    <location>
        <position position="104"/>
    </location>
</feature>
<accession>A0A9P8TN27</accession>
<dbReference type="GO" id="GO:0003729">
    <property type="term" value="F:mRNA binding"/>
    <property type="evidence" value="ECO:0007669"/>
    <property type="project" value="TreeGrafter"/>
</dbReference>
<comment type="caution">
    <text evidence="7">The sequence shown here is derived from an EMBL/GenBank/DDBJ whole genome shotgun (WGS) entry which is preliminary data.</text>
</comment>
<dbReference type="InterPro" id="IPR036855">
    <property type="entry name" value="Znf_CCCH_sf"/>
</dbReference>
<dbReference type="Proteomes" id="UP000774326">
    <property type="component" value="Unassembled WGS sequence"/>
</dbReference>
<evidence type="ECO:0000256" key="2">
    <source>
        <dbReference type="ARBA" id="ARBA00022771"/>
    </source>
</evidence>
<evidence type="ECO:0000256" key="1">
    <source>
        <dbReference type="ARBA" id="ARBA00022723"/>
    </source>
</evidence>
<keyword evidence="3 4" id="KW-0862">Zinc</keyword>
<organism evidence="7 8">
    <name type="scientific">Wickerhamomyces pijperi</name>
    <name type="common">Yeast</name>
    <name type="synonym">Pichia pijperi</name>
    <dbReference type="NCBI Taxonomy" id="599730"/>
    <lineage>
        <taxon>Eukaryota</taxon>
        <taxon>Fungi</taxon>
        <taxon>Dikarya</taxon>
        <taxon>Ascomycota</taxon>
        <taxon>Saccharomycotina</taxon>
        <taxon>Saccharomycetes</taxon>
        <taxon>Phaffomycetales</taxon>
        <taxon>Wickerhamomycetaceae</taxon>
        <taxon>Wickerhamomyces</taxon>
    </lineage>
</organism>
<feature type="coiled-coil region" evidence="5">
    <location>
        <begin position="37"/>
        <end position="64"/>
    </location>
</feature>
<dbReference type="AlphaFoldDB" id="A0A9P8TN27"/>
<reference evidence="7" key="1">
    <citation type="journal article" date="2021" name="Open Biol.">
        <title>Shared evolutionary footprints suggest mitochondrial oxidative damage underlies multiple complex I losses in fungi.</title>
        <authorList>
            <person name="Schikora-Tamarit M.A."/>
            <person name="Marcet-Houben M."/>
            <person name="Nosek J."/>
            <person name="Gabaldon T."/>
        </authorList>
    </citation>
    <scope>NUCLEOTIDE SEQUENCE</scope>
    <source>
        <strain evidence="7">CBS2887</strain>
    </source>
</reference>